<dbReference type="Proteomes" id="UP000887116">
    <property type="component" value="Unassembled WGS sequence"/>
</dbReference>
<keyword evidence="2" id="KW-1185">Reference proteome</keyword>
<reference evidence="1" key="1">
    <citation type="submission" date="2020-07" db="EMBL/GenBank/DDBJ databases">
        <title>Multicomponent nature underlies the extraordinary mechanical properties of spider dragline silk.</title>
        <authorList>
            <person name="Kono N."/>
            <person name="Nakamura H."/>
            <person name="Mori M."/>
            <person name="Yoshida Y."/>
            <person name="Ohtoshi R."/>
            <person name="Malay A.D."/>
            <person name="Moran D.A.P."/>
            <person name="Tomita M."/>
            <person name="Numata K."/>
            <person name="Arakawa K."/>
        </authorList>
    </citation>
    <scope>NUCLEOTIDE SEQUENCE</scope>
</reference>
<accession>A0A8X6H0Z5</accession>
<gene>
    <name evidence="1" type="ORF">TNCT_478571</name>
</gene>
<evidence type="ECO:0000313" key="1">
    <source>
        <dbReference type="EMBL" id="GFQ77709.1"/>
    </source>
</evidence>
<dbReference type="EMBL" id="BMAO01002033">
    <property type="protein sequence ID" value="GFQ77709.1"/>
    <property type="molecule type" value="Genomic_DNA"/>
</dbReference>
<name>A0A8X6H0Z5_TRICU</name>
<protein>
    <submittedName>
        <fullName evidence="1">Uncharacterized protein</fullName>
    </submittedName>
</protein>
<proteinExistence type="predicted"/>
<comment type="caution">
    <text evidence="1">The sequence shown here is derived from an EMBL/GenBank/DDBJ whole genome shotgun (WGS) entry which is preliminary data.</text>
</comment>
<organism evidence="1 2">
    <name type="scientific">Trichonephila clavata</name>
    <name type="common">Joro spider</name>
    <name type="synonym">Nephila clavata</name>
    <dbReference type="NCBI Taxonomy" id="2740835"/>
    <lineage>
        <taxon>Eukaryota</taxon>
        <taxon>Metazoa</taxon>
        <taxon>Ecdysozoa</taxon>
        <taxon>Arthropoda</taxon>
        <taxon>Chelicerata</taxon>
        <taxon>Arachnida</taxon>
        <taxon>Araneae</taxon>
        <taxon>Araneomorphae</taxon>
        <taxon>Entelegynae</taxon>
        <taxon>Araneoidea</taxon>
        <taxon>Nephilidae</taxon>
        <taxon>Trichonephila</taxon>
    </lineage>
</organism>
<sequence>MLQDTLSVENRTESLRARLCIQIRFLKRFPHLVPFTSISFPIHSNYSPIRIADLVPCYRDGAGHGLKWGSIWFSERFGSFAVRGHFRKKHPETEISDPFACFVFL</sequence>
<dbReference type="AlphaFoldDB" id="A0A8X6H0Z5"/>
<evidence type="ECO:0000313" key="2">
    <source>
        <dbReference type="Proteomes" id="UP000887116"/>
    </source>
</evidence>